<dbReference type="GO" id="GO:0016787">
    <property type="term" value="F:hydrolase activity"/>
    <property type="evidence" value="ECO:0007669"/>
    <property type="project" value="UniProtKB-KW"/>
</dbReference>
<dbReference type="AlphaFoldDB" id="A0A4R7HX70"/>
<organism evidence="3 4">
    <name type="scientific">Ilumatobacter fluminis</name>
    <dbReference type="NCBI Taxonomy" id="467091"/>
    <lineage>
        <taxon>Bacteria</taxon>
        <taxon>Bacillati</taxon>
        <taxon>Actinomycetota</taxon>
        <taxon>Acidimicrobiia</taxon>
        <taxon>Acidimicrobiales</taxon>
        <taxon>Ilumatobacteraceae</taxon>
        <taxon>Ilumatobacter</taxon>
    </lineage>
</organism>
<evidence type="ECO:0000313" key="3">
    <source>
        <dbReference type="EMBL" id="TDT15651.1"/>
    </source>
</evidence>
<dbReference type="InterPro" id="IPR029058">
    <property type="entry name" value="AB_hydrolase_fold"/>
</dbReference>
<keyword evidence="1" id="KW-0378">Hydrolase</keyword>
<gene>
    <name evidence="3" type="ORF">BDK89_1227</name>
</gene>
<dbReference type="SUPFAM" id="SSF53474">
    <property type="entry name" value="alpha/beta-Hydrolases"/>
    <property type="match status" value="1"/>
</dbReference>
<dbReference type="OrthoDB" id="2987348at2"/>
<comment type="caution">
    <text evidence="3">The sequence shown here is derived from an EMBL/GenBank/DDBJ whole genome shotgun (WGS) entry which is preliminary data.</text>
</comment>
<keyword evidence="4" id="KW-1185">Reference proteome</keyword>
<dbReference type="InterPro" id="IPR000639">
    <property type="entry name" value="Epox_hydrolase-like"/>
</dbReference>
<dbReference type="PANTHER" id="PTHR43329">
    <property type="entry name" value="EPOXIDE HYDROLASE"/>
    <property type="match status" value="1"/>
</dbReference>
<name>A0A4R7HX70_9ACTN</name>
<dbReference type="Gene3D" id="3.40.50.1820">
    <property type="entry name" value="alpha/beta hydrolase"/>
    <property type="match status" value="1"/>
</dbReference>
<feature type="domain" description="AB hydrolase-1" evidence="2">
    <location>
        <begin position="25"/>
        <end position="305"/>
    </location>
</feature>
<proteinExistence type="predicted"/>
<dbReference type="EMBL" id="SOAU01000001">
    <property type="protein sequence ID" value="TDT15651.1"/>
    <property type="molecule type" value="Genomic_DNA"/>
</dbReference>
<reference evidence="3 4" key="1">
    <citation type="submission" date="2019-03" db="EMBL/GenBank/DDBJ databases">
        <title>Sequencing the genomes of 1000 actinobacteria strains.</title>
        <authorList>
            <person name="Klenk H.-P."/>
        </authorList>
    </citation>
    <scope>NUCLEOTIDE SEQUENCE [LARGE SCALE GENOMIC DNA]</scope>
    <source>
        <strain evidence="3 4">DSM 18936</strain>
    </source>
</reference>
<protein>
    <submittedName>
        <fullName evidence="3">Pimeloyl-ACP methyl ester carboxylesterase</fullName>
    </submittedName>
</protein>
<evidence type="ECO:0000256" key="1">
    <source>
        <dbReference type="ARBA" id="ARBA00022801"/>
    </source>
</evidence>
<dbReference type="Proteomes" id="UP000294558">
    <property type="component" value="Unassembled WGS sequence"/>
</dbReference>
<dbReference type="PRINTS" id="PR00412">
    <property type="entry name" value="EPOXHYDRLASE"/>
</dbReference>
<accession>A0A4R7HX70</accession>
<dbReference type="InterPro" id="IPR000073">
    <property type="entry name" value="AB_hydrolase_1"/>
</dbReference>
<evidence type="ECO:0000259" key="2">
    <source>
        <dbReference type="Pfam" id="PF00561"/>
    </source>
</evidence>
<sequence length="320" mass="34562">MIDVEFTNVANGDITIRVATMGSGPLIVFVHGWPELWYSWRHQMTHVAERGYRAAAIDVRGYGGSSNPTDVEAYTIRELTGDVAAVIDALGDGEPAIVVGHDWGAPIAWNTARLHPDRVRAVAGLSVPYLPLGPTSALEIFRQLYADRFFYQLYFQEPGRAEADFGADSARSLRMIHHGASADGRGTFLADKPADAAFLDGMVDPEMPLSHLSEDDLAVYVEAFEQSGWHGAINRYRAQDLDAADVGQLGGGEIDQPAVFIGGALDAVRDFIPGADLYDAAPGACTDFRGTTIIDGAGHWVQQERPDETNAALDAFLDSL</sequence>
<dbReference type="Pfam" id="PF00561">
    <property type="entry name" value="Abhydrolase_1"/>
    <property type="match status" value="1"/>
</dbReference>
<dbReference type="RefSeq" id="WP_133868088.1">
    <property type="nucleotide sequence ID" value="NZ_JAVJPS010000021.1"/>
</dbReference>
<evidence type="ECO:0000313" key="4">
    <source>
        <dbReference type="Proteomes" id="UP000294558"/>
    </source>
</evidence>